<reference evidence="2 3" key="1">
    <citation type="submission" date="2019-01" db="EMBL/GenBank/DDBJ databases">
        <title>Draft genome sequences of the type strains of six Macrococcus species.</title>
        <authorList>
            <person name="Mazhar S."/>
            <person name="Altermann E."/>
            <person name="Hill C."/>
            <person name="Mcauliffe O."/>
        </authorList>
    </citation>
    <scope>NUCLEOTIDE SEQUENCE [LARGE SCALE GENOMIC DNA]</scope>
    <source>
        <strain evidence="2 3">ATCC 51828</strain>
    </source>
</reference>
<evidence type="ECO:0000313" key="2">
    <source>
        <dbReference type="EMBL" id="TDM02142.1"/>
    </source>
</evidence>
<dbReference type="EMBL" id="SCWD01000002">
    <property type="protein sequence ID" value="TDM02142.1"/>
    <property type="molecule type" value="Genomic_DNA"/>
</dbReference>
<keyword evidence="1" id="KW-1133">Transmembrane helix</keyword>
<evidence type="ECO:0000313" key="3">
    <source>
        <dbReference type="Proteomes" id="UP000295280"/>
    </source>
</evidence>
<gene>
    <name evidence="2" type="ORF">ERX40_06175</name>
</gene>
<keyword evidence="1" id="KW-0472">Membrane</keyword>
<organism evidence="2 3">
    <name type="scientific">Macrococcus carouselicus</name>
    <dbReference type="NCBI Taxonomy" id="69969"/>
    <lineage>
        <taxon>Bacteria</taxon>
        <taxon>Bacillati</taxon>
        <taxon>Bacillota</taxon>
        <taxon>Bacilli</taxon>
        <taxon>Bacillales</taxon>
        <taxon>Staphylococcaceae</taxon>
        <taxon>Macrococcus</taxon>
    </lineage>
</organism>
<comment type="caution">
    <text evidence="2">The sequence shown here is derived from an EMBL/GenBank/DDBJ whole genome shotgun (WGS) entry which is preliminary data.</text>
</comment>
<dbReference type="Proteomes" id="UP000295280">
    <property type="component" value="Unassembled WGS sequence"/>
</dbReference>
<keyword evidence="1" id="KW-0812">Transmembrane</keyword>
<dbReference type="RefSeq" id="WP_133417629.1">
    <property type="nucleotide sequence ID" value="NZ_SCWD01000002.1"/>
</dbReference>
<feature type="transmembrane region" description="Helical" evidence="1">
    <location>
        <begin position="42"/>
        <end position="61"/>
    </location>
</feature>
<protein>
    <submittedName>
        <fullName evidence="2">Uncharacterized protein</fullName>
    </submittedName>
</protein>
<name>A0A9Q8CK94_9STAP</name>
<accession>A0A9Q8CK94</accession>
<feature type="transmembrane region" description="Helical" evidence="1">
    <location>
        <begin position="6"/>
        <end position="22"/>
    </location>
</feature>
<keyword evidence="3" id="KW-1185">Reference proteome</keyword>
<sequence>MQFTAVLITCLIMFGTFFLVYYGTDRLLNYFSKTRKPFNYKLAAFTGIFMVLFYLIFSNVFK</sequence>
<dbReference type="AlphaFoldDB" id="A0A9Q8CK94"/>
<dbReference type="OrthoDB" id="2418312at2"/>
<proteinExistence type="predicted"/>
<evidence type="ECO:0000256" key="1">
    <source>
        <dbReference type="SAM" id="Phobius"/>
    </source>
</evidence>